<feature type="transmembrane region" description="Helical" evidence="7">
    <location>
        <begin position="237"/>
        <end position="256"/>
    </location>
</feature>
<dbReference type="AlphaFoldDB" id="A0A3M8LNG5"/>
<evidence type="ECO:0000256" key="4">
    <source>
        <dbReference type="ARBA" id="ARBA00022692"/>
    </source>
</evidence>
<evidence type="ECO:0000256" key="3">
    <source>
        <dbReference type="ARBA" id="ARBA00022475"/>
    </source>
</evidence>
<dbReference type="EMBL" id="RDSR01000002">
    <property type="protein sequence ID" value="RNE67066.1"/>
    <property type="molecule type" value="Genomic_DNA"/>
</dbReference>
<dbReference type="SUPFAM" id="SSF161098">
    <property type="entry name" value="MetI-like"/>
    <property type="match status" value="1"/>
</dbReference>
<keyword evidence="5 7" id="KW-1133">Transmembrane helix</keyword>
<dbReference type="GO" id="GO:0055085">
    <property type="term" value="P:transmembrane transport"/>
    <property type="evidence" value="ECO:0007669"/>
    <property type="project" value="InterPro"/>
</dbReference>
<accession>A0A3M8LNG5</accession>
<feature type="transmembrane region" description="Helical" evidence="7">
    <location>
        <begin position="144"/>
        <end position="165"/>
    </location>
</feature>
<name>A0A3M8LNG5_9MICO</name>
<keyword evidence="6 7" id="KW-0472">Membrane</keyword>
<comment type="subcellular location">
    <subcellularLocation>
        <location evidence="1 7">Cell membrane</location>
        <topology evidence="1 7">Multi-pass membrane protein</topology>
    </subcellularLocation>
</comment>
<comment type="similarity">
    <text evidence="7">Belongs to the binding-protein-dependent transport system permease family.</text>
</comment>
<evidence type="ECO:0000256" key="1">
    <source>
        <dbReference type="ARBA" id="ARBA00004651"/>
    </source>
</evidence>
<dbReference type="Gene3D" id="1.10.3720.10">
    <property type="entry name" value="MetI-like"/>
    <property type="match status" value="1"/>
</dbReference>
<evidence type="ECO:0000256" key="2">
    <source>
        <dbReference type="ARBA" id="ARBA00022448"/>
    </source>
</evidence>
<evidence type="ECO:0000313" key="11">
    <source>
        <dbReference type="Proteomes" id="UP000279859"/>
    </source>
</evidence>
<dbReference type="SUPFAM" id="SSF160964">
    <property type="entry name" value="MalF N-terminal region-like"/>
    <property type="match status" value="1"/>
</dbReference>
<evidence type="ECO:0000259" key="9">
    <source>
        <dbReference type="PROSITE" id="PS50928"/>
    </source>
</evidence>
<dbReference type="InterPro" id="IPR051393">
    <property type="entry name" value="ABC_transporter_permease"/>
</dbReference>
<reference evidence="10 11" key="1">
    <citation type="submission" date="2018-11" db="EMBL/GenBank/DDBJ databases">
        <title>Cryobacterium sp. nov., isolated from rhizosphere soil of lettuce.</title>
        <authorList>
            <person name="Wang Y."/>
        </authorList>
    </citation>
    <scope>NUCLEOTIDE SEQUENCE [LARGE SCALE GENOMIC DNA]</scope>
    <source>
        <strain evidence="10 11">NEAU-85</strain>
    </source>
</reference>
<evidence type="ECO:0000256" key="8">
    <source>
        <dbReference type="SAM" id="MobiDB-lite"/>
    </source>
</evidence>
<feature type="region of interest" description="Disordered" evidence="8">
    <location>
        <begin position="1"/>
        <end position="41"/>
    </location>
</feature>
<proteinExistence type="inferred from homology"/>
<dbReference type="PANTHER" id="PTHR30193">
    <property type="entry name" value="ABC TRANSPORTER PERMEASE PROTEIN"/>
    <property type="match status" value="1"/>
</dbReference>
<sequence>MVIGSITSRDVAKSPASAPRPVSDARRAGEPAPDRNTQRKRLSRREAFAGYGFLLPWMLGFFGLTAIPMVYSLYLAFTDYNLFTAPEWIGIDNFTRMLRDQTLHQSIQITLTYVLVGTPIKLAAALGVALLLNFRDKGSGFFRSAFYAPSLIGASVAIAIVWRALFRESGAVDDGLSFLGIHLGSWIANPSLVLPMMIILGVWQFGAPMVIFLAGLKQVPTELYEAASMDGAGTWRRFVNVTIPMLSPVIFFNLLLEIVHAFQIFGSAYIISNGTGGPAGMTNFYTVYLYKRGFSDLQMGYAAAMAWLLVVVVGVIAFILFKSQKSWVHYGGDNR</sequence>
<gene>
    <name evidence="10" type="ORF">EEJ31_02380</name>
</gene>
<feature type="compositionally biased region" description="Basic and acidic residues" evidence="8">
    <location>
        <begin position="23"/>
        <end position="37"/>
    </location>
</feature>
<keyword evidence="4 7" id="KW-0812">Transmembrane</keyword>
<organism evidence="10 11">
    <name type="scientific">Cryobacterium tepidiphilum</name>
    <dbReference type="NCBI Taxonomy" id="2486026"/>
    <lineage>
        <taxon>Bacteria</taxon>
        <taxon>Bacillati</taxon>
        <taxon>Actinomycetota</taxon>
        <taxon>Actinomycetes</taxon>
        <taxon>Micrococcales</taxon>
        <taxon>Microbacteriaceae</taxon>
        <taxon>Cryobacterium</taxon>
    </lineage>
</organism>
<feature type="transmembrane region" description="Helical" evidence="7">
    <location>
        <begin position="48"/>
        <end position="74"/>
    </location>
</feature>
<feature type="transmembrane region" description="Helical" evidence="7">
    <location>
        <begin position="107"/>
        <end position="132"/>
    </location>
</feature>
<dbReference type="OrthoDB" id="4053402at2"/>
<protein>
    <submittedName>
        <fullName evidence="10">Sugar ABC transporter permease</fullName>
    </submittedName>
</protein>
<dbReference type="InterPro" id="IPR035906">
    <property type="entry name" value="MetI-like_sf"/>
</dbReference>
<evidence type="ECO:0000256" key="6">
    <source>
        <dbReference type="ARBA" id="ARBA00023136"/>
    </source>
</evidence>
<feature type="domain" description="ABC transmembrane type-1" evidence="9">
    <location>
        <begin position="107"/>
        <end position="320"/>
    </location>
</feature>
<dbReference type="PROSITE" id="PS50928">
    <property type="entry name" value="ABC_TM1"/>
    <property type="match status" value="1"/>
</dbReference>
<feature type="transmembrane region" description="Helical" evidence="7">
    <location>
        <begin position="299"/>
        <end position="321"/>
    </location>
</feature>
<keyword evidence="3" id="KW-1003">Cell membrane</keyword>
<dbReference type="PANTHER" id="PTHR30193:SF1">
    <property type="entry name" value="ABC TRANSPORTER PERMEASE PROTEIN YESP-RELATED"/>
    <property type="match status" value="1"/>
</dbReference>
<evidence type="ECO:0000256" key="5">
    <source>
        <dbReference type="ARBA" id="ARBA00022989"/>
    </source>
</evidence>
<evidence type="ECO:0000313" key="10">
    <source>
        <dbReference type="EMBL" id="RNE67066.1"/>
    </source>
</evidence>
<evidence type="ECO:0000256" key="7">
    <source>
        <dbReference type="RuleBase" id="RU363032"/>
    </source>
</evidence>
<dbReference type="CDD" id="cd06261">
    <property type="entry name" value="TM_PBP2"/>
    <property type="match status" value="1"/>
</dbReference>
<feature type="transmembrane region" description="Helical" evidence="7">
    <location>
        <begin position="192"/>
        <end position="216"/>
    </location>
</feature>
<keyword evidence="2 7" id="KW-0813">Transport</keyword>
<keyword evidence="11" id="KW-1185">Reference proteome</keyword>
<comment type="caution">
    <text evidence="10">The sequence shown here is derived from an EMBL/GenBank/DDBJ whole genome shotgun (WGS) entry which is preliminary data.</text>
</comment>
<dbReference type="InterPro" id="IPR000515">
    <property type="entry name" value="MetI-like"/>
</dbReference>
<dbReference type="GO" id="GO:0005886">
    <property type="term" value="C:plasma membrane"/>
    <property type="evidence" value="ECO:0007669"/>
    <property type="project" value="UniProtKB-SubCell"/>
</dbReference>
<dbReference type="Pfam" id="PF00528">
    <property type="entry name" value="BPD_transp_1"/>
    <property type="match status" value="1"/>
</dbReference>
<dbReference type="Proteomes" id="UP000279859">
    <property type="component" value="Unassembled WGS sequence"/>
</dbReference>